<keyword evidence="2" id="KW-0217">Developmental protein</keyword>
<keyword evidence="8" id="KW-0460">Magnesium</keyword>
<keyword evidence="7 11" id="KW-0067">ATP-binding</keyword>
<keyword evidence="6" id="KW-0221">Differentiation</keyword>
<evidence type="ECO:0000256" key="14">
    <source>
        <dbReference type="SAM" id="Phobius"/>
    </source>
</evidence>
<evidence type="ECO:0000256" key="11">
    <source>
        <dbReference type="PROSITE-ProRule" id="PRU10141"/>
    </source>
</evidence>
<keyword evidence="14" id="KW-0812">Transmembrane</keyword>
<dbReference type="RefSeq" id="XP_022653495.1">
    <property type="nucleotide sequence ID" value="XM_022797760.1"/>
</dbReference>
<dbReference type="Pfam" id="PF00069">
    <property type="entry name" value="Pkinase"/>
    <property type="match status" value="1"/>
</dbReference>
<dbReference type="GO" id="GO:0050321">
    <property type="term" value="F:tau-protein kinase activity"/>
    <property type="evidence" value="ECO:0007669"/>
    <property type="project" value="TreeGrafter"/>
</dbReference>
<dbReference type="SUPFAM" id="SSF56112">
    <property type="entry name" value="Protein kinase-like (PK-like)"/>
    <property type="match status" value="1"/>
</dbReference>
<keyword evidence="14" id="KW-1133">Transmembrane helix</keyword>
<dbReference type="PROSITE" id="PS50011">
    <property type="entry name" value="PROTEIN_KINASE_DOM"/>
    <property type="match status" value="1"/>
</dbReference>
<dbReference type="CDD" id="cd14080">
    <property type="entry name" value="STKc_TSSK-like"/>
    <property type="match status" value="1"/>
</dbReference>
<evidence type="ECO:0000256" key="4">
    <source>
        <dbReference type="ARBA" id="ARBA00022723"/>
    </source>
</evidence>
<dbReference type="PROSITE" id="PS00108">
    <property type="entry name" value="PROTEIN_KINASE_ST"/>
    <property type="match status" value="1"/>
</dbReference>
<evidence type="ECO:0000259" key="15">
    <source>
        <dbReference type="PROSITE" id="PS50011"/>
    </source>
</evidence>
<keyword evidence="10" id="KW-0744">Spermatogenesis</keyword>
<dbReference type="GO" id="GO:0005737">
    <property type="term" value="C:cytoplasm"/>
    <property type="evidence" value="ECO:0007669"/>
    <property type="project" value="TreeGrafter"/>
</dbReference>
<accession>A0A7M7M6N5</accession>
<reference evidence="16" key="1">
    <citation type="submission" date="2021-01" db="UniProtKB">
        <authorList>
            <consortium name="EnsemblMetazoa"/>
        </authorList>
    </citation>
    <scope>IDENTIFICATION</scope>
</reference>
<evidence type="ECO:0000256" key="8">
    <source>
        <dbReference type="ARBA" id="ARBA00022842"/>
    </source>
</evidence>
<comment type="similarity">
    <text evidence="12">Belongs to the protein kinase superfamily.</text>
</comment>
<keyword evidence="3" id="KW-0597">Phosphoprotein</keyword>
<evidence type="ECO:0000313" key="17">
    <source>
        <dbReference type="Proteomes" id="UP000594260"/>
    </source>
</evidence>
<dbReference type="InterPro" id="IPR000719">
    <property type="entry name" value="Prot_kinase_dom"/>
</dbReference>
<keyword evidence="17" id="KW-1185">Reference proteome</keyword>
<dbReference type="OMA" id="MLNASMP"/>
<evidence type="ECO:0000256" key="9">
    <source>
        <dbReference type="ARBA" id="ARBA00022843"/>
    </source>
</evidence>
<dbReference type="SMART" id="SM00220">
    <property type="entry name" value="S_TKc"/>
    <property type="match status" value="1"/>
</dbReference>
<dbReference type="GO" id="GO:0007283">
    <property type="term" value="P:spermatogenesis"/>
    <property type="evidence" value="ECO:0007669"/>
    <property type="project" value="UniProtKB-KW"/>
</dbReference>
<keyword evidence="12" id="KW-0808">Transferase</keyword>
<organism evidence="16 17">
    <name type="scientific">Varroa destructor</name>
    <name type="common">Honeybee mite</name>
    <dbReference type="NCBI Taxonomy" id="109461"/>
    <lineage>
        <taxon>Eukaryota</taxon>
        <taxon>Metazoa</taxon>
        <taxon>Ecdysozoa</taxon>
        <taxon>Arthropoda</taxon>
        <taxon>Chelicerata</taxon>
        <taxon>Arachnida</taxon>
        <taxon>Acari</taxon>
        <taxon>Parasitiformes</taxon>
        <taxon>Mesostigmata</taxon>
        <taxon>Gamasina</taxon>
        <taxon>Dermanyssoidea</taxon>
        <taxon>Varroidae</taxon>
        <taxon>Varroa</taxon>
    </lineage>
</organism>
<name>A0A7M7M6N5_VARDE</name>
<evidence type="ECO:0000256" key="2">
    <source>
        <dbReference type="ARBA" id="ARBA00022473"/>
    </source>
</evidence>
<protein>
    <recommendedName>
        <fullName evidence="15">Protein kinase domain-containing protein</fullName>
    </recommendedName>
</protein>
<proteinExistence type="inferred from homology"/>
<keyword evidence="14" id="KW-0472">Membrane</keyword>
<dbReference type="PROSITE" id="PS00107">
    <property type="entry name" value="PROTEIN_KINASE_ATP"/>
    <property type="match status" value="1"/>
</dbReference>
<dbReference type="FunFam" id="1.10.510.10:FF:000658">
    <property type="entry name" value="Protein CBG12184"/>
    <property type="match status" value="1"/>
</dbReference>
<keyword evidence="12" id="KW-0418">Kinase</keyword>
<evidence type="ECO:0000256" key="1">
    <source>
        <dbReference type="ARBA" id="ARBA00001946"/>
    </source>
</evidence>
<keyword evidence="9" id="KW-0832">Ubl conjugation</keyword>
<dbReference type="Gene3D" id="1.10.510.10">
    <property type="entry name" value="Transferase(Phosphotransferase) domain 1"/>
    <property type="match status" value="1"/>
</dbReference>
<dbReference type="GeneID" id="111247147"/>
<evidence type="ECO:0000313" key="16">
    <source>
        <dbReference type="EnsemblMetazoa" id="XP_022653495"/>
    </source>
</evidence>
<dbReference type="InParanoid" id="A0A7M7M6N5"/>
<dbReference type="InterPro" id="IPR008271">
    <property type="entry name" value="Ser/Thr_kinase_AS"/>
</dbReference>
<feature type="domain" description="Protein kinase" evidence="15">
    <location>
        <begin position="34"/>
        <end position="289"/>
    </location>
</feature>
<dbReference type="GO" id="GO:0005524">
    <property type="term" value="F:ATP binding"/>
    <property type="evidence" value="ECO:0007669"/>
    <property type="project" value="UniProtKB-UniRule"/>
</dbReference>
<keyword evidence="5 11" id="KW-0547">Nucleotide-binding</keyword>
<dbReference type="InterPro" id="IPR017441">
    <property type="entry name" value="Protein_kinase_ATP_BS"/>
</dbReference>
<sequence>MQGSTGSTSDKCHRSSSKAITSPTTNDFLARAGYDVIKKIGGGSYSEVKEVRQGPDRFAVKVIDTTKVSEDFRGRFLPREIQILSKIEHRYIINVHRILQAREKVFIVMELATGGDLLDYVRRKGHLSENRGRMFFSQLLDALGYLHNLDIAHRDLKCENVLLKSSSHIKLADFGFSRLCSRDGRRVLSQTFCGSTLYASPEVLQGQLYNPKLYDVWSLGCILFIMLFGIVPFDDGNVKKQIKQQLNREIRFPSSPNVAPEAKDLLSSMLEPDILARKSIPRIIRHPWLLASEGYRHFYMTPKRSARTNRVGLACTICYSMRVCTH</sequence>
<dbReference type="PANTHER" id="PTHR24346:SF102">
    <property type="entry name" value="TESTIS-SPECIFIC SERINE_THREONINE-PROTEIN KINASE 1"/>
    <property type="match status" value="1"/>
</dbReference>
<comment type="cofactor">
    <cofactor evidence="1">
        <name>Mg(2+)</name>
        <dbReference type="ChEBI" id="CHEBI:18420"/>
    </cofactor>
</comment>
<evidence type="ECO:0000256" key="3">
    <source>
        <dbReference type="ARBA" id="ARBA00022553"/>
    </source>
</evidence>
<evidence type="ECO:0000256" key="13">
    <source>
        <dbReference type="SAM" id="MobiDB-lite"/>
    </source>
</evidence>
<feature type="transmembrane region" description="Helical" evidence="14">
    <location>
        <begin position="216"/>
        <end position="233"/>
    </location>
</feature>
<dbReference type="EnsemblMetazoa" id="XM_022797760">
    <property type="protein sequence ID" value="XP_022653495"/>
    <property type="gene ID" value="LOC111247147"/>
</dbReference>
<dbReference type="PANTHER" id="PTHR24346">
    <property type="entry name" value="MAP/MICROTUBULE AFFINITY-REGULATING KINASE"/>
    <property type="match status" value="1"/>
</dbReference>
<dbReference type="GO" id="GO:0000226">
    <property type="term" value="P:microtubule cytoskeleton organization"/>
    <property type="evidence" value="ECO:0007669"/>
    <property type="project" value="TreeGrafter"/>
</dbReference>
<dbReference type="AlphaFoldDB" id="A0A7M7M6N5"/>
<evidence type="ECO:0000256" key="10">
    <source>
        <dbReference type="ARBA" id="ARBA00022871"/>
    </source>
</evidence>
<keyword evidence="12" id="KW-0723">Serine/threonine-protein kinase</keyword>
<dbReference type="GO" id="GO:0035556">
    <property type="term" value="P:intracellular signal transduction"/>
    <property type="evidence" value="ECO:0007669"/>
    <property type="project" value="TreeGrafter"/>
</dbReference>
<feature type="region of interest" description="Disordered" evidence="13">
    <location>
        <begin position="1"/>
        <end position="21"/>
    </location>
</feature>
<evidence type="ECO:0000256" key="5">
    <source>
        <dbReference type="ARBA" id="ARBA00022741"/>
    </source>
</evidence>
<evidence type="ECO:0000256" key="12">
    <source>
        <dbReference type="RuleBase" id="RU000304"/>
    </source>
</evidence>
<feature type="binding site" evidence="11">
    <location>
        <position position="61"/>
    </location>
    <ligand>
        <name>ATP</name>
        <dbReference type="ChEBI" id="CHEBI:30616"/>
    </ligand>
</feature>
<evidence type="ECO:0000256" key="7">
    <source>
        <dbReference type="ARBA" id="ARBA00022840"/>
    </source>
</evidence>
<dbReference type="GO" id="GO:0000287">
    <property type="term" value="F:magnesium ion binding"/>
    <property type="evidence" value="ECO:0007669"/>
    <property type="project" value="UniProtKB-ARBA"/>
</dbReference>
<dbReference type="OrthoDB" id="504170at2759"/>
<dbReference type="GO" id="GO:0030154">
    <property type="term" value="P:cell differentiation"/>
    <property type="evidence" value="ECO:0007669"/>
    <property type="project" value="UniProtKB-KW"/>
</dbReference>
<dbReference type="InterPro" id="IPR011009">
    <property type="entry name" value="Kinase-like_dom_sf"/>
</dbReference>
<evidence type="ECO:0000256" key="6">
    <source>
        <dbReference type="ARBA" id="ARBA00022782"/>
    </source>
</evidence>
<keyword evidence="4" id="KW-0479">Metal-binding</keyword>
<dbReference type="KEGG" id="vde:111247147"/>
<dbReference type="Proteomes" id="UP000594260">
    <property type="component" value="Unplaced"/>
</dbReference>